<evidence type="ECO:0000313" key="1">
    <source>
        <dbReference type="EMBL" id="KAL0103161.1"/>
    </source>
</evidence>
<accession>A0AAW2EHF8</accession>
<organism evidence="1 2">
    <name type="scientific">Cardiocondyla obscurior</name>
    <dbReference type="NCBI Taxonomy" id="286306"/>
    <lineage>
        <taxon>Eukaryota</taxon>
        <taxon>Metazoa</taxon>
        <taxon>Ecdysozoa</taxon>
        <taxon>Arthropoda</taxon>
        <taxon>Hexapoda</taxon>
        <taxon>Insecta</taxon>
        <taxon>Pterygota</taxon>
        <taxon>Neoptera</taxon>
        <taxon>Endopterygota</taxon>
        <taxon>Hymenoptera</taxon>
        <taxon>Apocrita</taxon>
        <taxon>Aculeata</taxon>
        <taxon>Formicoidea</taxon>
        <taxon>Formicidae</taxon>
        <taxon>Myrmicinae</taxon>
        <taxon>Cardiocondyla</taxon>
    </lineage>
</organism>
<comment type="caution">
    <text evidence="1">The sequence shown here is derived from an EMBL/GenBank/DDBJ whole genome shotgun (WGS) entry which is preliminary data.</text>
</comment>
<dbReference type="Proteomes" id="UP001430953">
    <property type="component" value="Unassembled WGS sequence"/>
</dbReference>
<protein>
    <submittedName>
        <fullName evidence="1">Uncharacterized protein</fullName>
    </submittedName>
</protein>
<sequence length="83" mass="10155">MYTRAIQRQVRRFKNKYDTPSFFAFQSDTRISRYPHEFTFCLNEQILLTTNNNCRDSENDIRVRDTRLRERFSPWTSRASIKL</sequence>
<evidence type="ECO:0000313" key="2">
    <source>
        <dbReference type="Proteomes" id="UP001430953"/>
    </source>
</evidence>
<keyword evidence="2" id="KW-1185">Reference proteome</keyword>
<dbReference type="EMBL" id="JADYXP020000021">
    <property type="protein sequence ID" value="KAL0103161.1"/>
    <property type="molecule type" value="Genomic_DNA"/>
</dbReference>
<proteinExistence type="predicted"/>
<dbReference type="AlphaFoldDB" id="A0AAW2EHF8"/>
<reference evidence="1 2" key="1">
    <citation type="submission" date="2023-03" db="EMBL/GenBank/DDBJ databases">
        <title>High recombination rates correlate with genetic variation in Cardiocondyla obscurior ants.</title>
        <authorList>
            <person name="Errbii M."/>
        </authorList>
    </citation>
    <scope>NUCLEOTIDE SEQUENCE [LARGE SCALE GENOMIC DNA]</scope>
    <source>
        <strain evidence="1">Alpha-2009</strain>
        <tissue evidence="1">Whole body</tissue>
    </source>
</reference>
<gene>
    <name evidence="1" type="ORF">PUN28_017470</name>
</gene>
<name>A0AAW2EHF8_9HYME</name>